<comment type="caution">
    <text evidence="2">The sequence shown here is derived from an EMBL/GenBank/DDBJ whole genome shotgun (WGS) entry which is preliminary data.</text>
</comment>
<dbReference type="Gene3D" id="3.40.50.410">
    <property type="entry name" value="von Willebrand factor, type A domain"/>
    <property type="match status" value="1"/>
</dbReference>
<reference evidence="2 3" key="1">
    <citation type="submission" date="2022-11" db="EMBL/GenBank/DDBJ databases">
        <title>Whole genome sequence of Eschrichtius robustus ER-17-0199.</title>
        <authorList>
            <person name="Bruniche-Olsen A."/>
            <person name="Black A.N."/>
            <person name="Fields C.J."/>
            <person name="Walden K."/>
            <person name="Dewoody J.A."/>
        </authorList>
    </citation>
    <scope>NUCLEOTIDE SEQUENCE [LARGE SCALE GENOMIC DNA]</scope>
    <source>
        <strain evidence="2">ER-17-0199</strain>
        <tissue evidence="2">Blubber</tissue>
    </source>
</reference>
<dbReference type="CDD" id="cd00198">
    <property type="entry name" value="vWFA"/>
    <property type="match status" value="1"/>
</dbReference>
<dbReference type="InterPro" id="IPR051266">
    <property type="entry name" value="CLCR"/>
</dbReference>
<protein>
    <recommendedName>
        <fullName evidence="1">Calcium-activated chloride channel N-terminal domain-containing protein</fullName>
    </recommendedName>
</protein>
<dbReference type="GO" id="GO:0005229">
    <property type="term" value="F:intracellularly calcium-gated chloride channel activity"/>
    <property type="evidence" value="ECO:0007669"/>
    <property type="project" value="TreeGrafter"/>
</dbReference>
<name>A0AB34HPX5_ESCRO</name>
<dbReference type="SUPFAM" id="SSF53300">
    <property type="entry name" value="vWA-like"/>
    <property type="match status" value="1"/>
</dbReference>
<dbReference type="InterPro" id="IPR036465">
    <property type="entry name" value="vWFA_dom_sf"/>
</dbReference>
<sequence length="197" mass="22226">MIMYLKYFPTGRVCVHEWAHLLWGVFDEYNDDEPFYSAKSKKIEATRHDYLNCLKLLQAGSNRLNRMNQAAKHFLLQTVENGSWVGIVDFDSTSHIKRKLIQIISNKERRKLLESLPTEASGGTSICSGTESAFQVIREIYPQIDGSEIILVAAGEDKNVRNCTDKVKQSEAIIHFIALGPHADQAVIEMSNVTGKI</sequence>
<dbReference type="Pfam" id="PF08434">
    <property type="entry name" value="CLCA"/>
    <property type="match status" value="1"/>
</dbReference>
<dbReference type="EMBL" id="JAIQCJ010000966">
    <property type="protein sequence ID" value="KAJ8793509.1"/>
    <property type="molecule type" value="Genomic_DNA"/>
</dbReference>
<dbReference type="Proteomes" id="UP001159641">
    <property type="component" value="Unassembled WGS sequence"/>
</dbReference>
<dbReference type="AlphaFoldDB" id="A0AB34HPX5"/>
<evidence type="ECO:0000259" key="1">
    <source>
        <dbReference type="Pfam" id="PF08434"/>
    </source>
</evidence>
<proteinExistence type="predicted"/>
<organism evidence="2 3">
    <name type="scientific">Eschrichtius robustus</name>
    <name type="common">California gray whale</name>
    <name type="synonym">Eschrichtius gibbosus</name>
    <dbReference type="NCBI Taxonomy" id="9764"/>
    <lineage>
        <taxon>Eukaryota</taxon>
        <taxon>Metazoa</taxon>
        <taxon>Chordata</taxon>
        <taxon>Craniata</taxon>
        <taxon>Vertebrata</taxon>
        <taxon>Euteleostomi</taxon>
        <taxon>Mammalia</taxon>
        <taxon>Eutheria</taxon>
        <taxon>Laurasiatheria</taxon>
        <taxon>Artiodactyla</taxon>
        <taxon>Whippomorpha</taxon>
        <taxon>Cetacea</taxon>
        <taxon>Mysticeti</taxon>
        <taxon>Eschrichtiidae</taxon>
        <taxon>Eschrichtius</taxon>
    </lineage>
</organism>
<dbReference type="PANTHER" id="PTHR10579">
    <property type="entry name" value="CALCIUM-ACTIVATED CHLORIDE CHANNEL REGULATOR"/>
    <property type="match status" value="1"/>
</dbReference>
<evidence type="ECO:0000313" key="2">
    <source>
        <dbReference type="EMBL" id="KAJ8793509.1"/>
    </source>
</evidence>
<evidence type="ECO:0000313" key="3">
    <source>
        <dbReference type="Proteomes" id="UP001159641"/>
    </source>
</evidence>
<dbReference type="InterPro" id="IPR013642">
    <property type="entry name" value="CLCA_N"/>
</dbReference>
<keyword evidence="3" id="KW-1185">Reference proteome</keyword>
<dbReference type="PANTHER" id="PTHR10579:SF2">
    <property type="entry name" value="CALCIUM-ACTIVATED CHLORIDE CHANNEL REGULATOR 4"/>
    <property type="match status" value="1"/>
</dbReference>
<dbReference type="GO" id="GO:0005886">
    <property type="term" value="C:plasma membrane"/>
    <property type="evidence" value="ECO:0007669"/>
    <property type="project" value="TreeGrafter"/>
</dbReference>
<gene>
    <name evidence="2" type="ORF">J1605_019343</name>
</gene>
<accession>A0AB34HPX5</accession>
<feature type="domain" description="Calcium-activated chloride channel N-terminal" evidence="1">
    <location>
        <begin position="6"/>
        <end position="48"/>
    </location>
</feature>